<name>R4PZ86_9BACT</name>
<dbReference type="GO" id="GO:0016787">
    <property type="term" value="F:hydrolase activity"/>
    <property type="evidence" value="ECO:0007669"/>
    <property type="project" value="UniProtKB-KW"/>
</dbReference>
<keyword evidence="3" id="KW-0812">Transmembrane</keyword>
<dbReference type="OrthoDB" id="5242161at2"/>
<keyword evidence="5" id="KW-1185">Reference proteome</keyword>
<feature type="region of interest" description="Disordered" evidence="2">
    <location>
        <begin position="364"/>
        <end position="385"/>
    </location>
</feature>
<dbReference type="SUPFAM" id="SSF63817">
    <property type="entry name" value="Sortase"/>
    <property type="match status" value="1"/>
</dbReference>
<evidence type="ECO:0000256" key="3">
    <source>
        <dbReference type="SAM" id="Phobius"/>
    </source>
</evidence>
<evidence type="ECO:0000256" key="2">
    <source>
        <dbReference type="SAM" id="MobiDB-lite"/>
    </source>
</evidence>
<reference evidence="4 5" key="1">
    <citation type="journal article" date="2013" name="Nat. Biotechnol.">
        <title>Genome sequences of rare, uncultured bacteria obtained by differential coverage binning of multiple metagenomes.</title>
        <authorList>
            <person name="Albertsen M."/>
            <person name="Hugenholtz P."/>
            <person name="Skarshewski A."/>
            <person name="Nielsen K.L."/>
            <person name="Tyson G.W."/>
            <person name="Nielsen P.H."/>
        </authorList>
    </citation>
    <scope>NUCLEOTIDE SEQUENCE [LARGE SCALE GENOMIC DNA]</scope>
    <source>
        <strain evidence="4">TM71</strain>
    </source>
</reference>
<evidence type="ECO:0000256" key="1">
    <source>
        <dbReference type="ARBA" id="ARBA00022801"/>
    </source>
</evidence>
<organism evidence="4 5">
    <name type="scientific">Candidatus Saccharimonas aalborgensis</name>
    <dbReference type="NCBI Taxonomy" id="1332188"/>
    <lineage>
        <taxon>Bacteria</taxon>
        <taxon>Candidatus Saccharimonadota</taxon>
        <taxon>Candidatus Saccharimonadia</taxon>
        <taxon>Candidatus Saccharimonadales</taxon>
        <taxon>Candidatus Saccharimonadaceae</taxon>
        <taxon>Candidatus Saccharimonas</taxon>
    </lineage>
</organism>
<evidence type="ECO:0000313" key="4">
    <source>
        <dbReference type="EMBL" id="AGL62566.1"/>
    </source>
</evidence>
<dbReference type="NCBIfam" id="TIGR01076">
    <property type="entry name" value="sortase_fam"/>
    <property type="match status" value="1"/>
</dbReference>
<accession>R4PZ86</accession>
<protein>
    <submittedName>
        <fullName evidence="4">Putative sortase</fullName>
    </submittedName>
</protein>
<keyword evidence="3" id="KW-0472">Membrane</keyword>
<dbReference type="Pfam" id="PF04203">
    <property type="entry name" value="Sortase"/>
    <property type="match status" value="1"/>
</dbReference>
<dbReference type="AlphaFoldDB" id="R4PZ86"/>
<dbReference type="RefSeq" id="WP_015642016.1">
    <property type="nucleotide sequence ID" value="NC_021219.1"/>
</dbReference>
<dbReference type="Gene3D" id="2.40.260.10">
    <property type="entry name" value="Sortase"/>
    <property type="match status" value="1"/>
</dbReference>
<evidence type="ECO:0000313" key="5">
    <source>
        <dbReference type="Proteomes" id="UP000013893"/>
    </source>
</evidence>
<keyword evidence="3" id="KW-1133">Transmembrane helix</keyword>
<proteinExistence type="predicted"/>
<gene>
    <name evidence="4" type="ORF">L336_0864</name>
</gene>
<dbReference type="STRING" id="1332188.L336_0864"/>
<feature type="region of interest" description="Disordered" evidence="2">
    <location>
        <begin position="1"/>
        <end position="31"/>
    </location>
</feature>
<keyword evidence="1" id="KW-0378">Hydrolase</keyword>
<dbReference type="EMBL" id="CP005957">
    <property type="protein sequence ID" value="AGL62566.1"/>
    <property type="molecule type" value="Genomic_DNA"/>
</dbReference>
<dbReference type="Proteomes" id="UP000013893">
    <property type="component" value="Chromosome"/>
</dbReference>
<dbReference type="InterPro" id="IPR005754">
    <property type="entry name" value="Sortase"/>
</dbReference>
<feature type="transmembrane region" description="Helical" evidence="3">
    <location>
        <begin position="164"/>
        <end position="182"/>
    </location>
</feature>
<dbReference type="KEGG" id="saal:L336_0864"/>
<dbReference type="InterPro" id="IPR023365">
    <property type="entry name" value="Sortase_dom-sf"/>
</dbReference>
<dbReference type="HOGENOM" id="CLU_697721_0_0_0"/>
<sequence>MRPDDTRPKPALAIPPRQTVSTHDVRGEGTQEAASLIRDQIDTIYATPSQAPQTTPVISPLSLQQDEAPSPYARTHDETQHHIEPSIWQQYHTAWQSYYQQYYARYYLSQVHQTKQQLAAEAKTAQPDETPEEMTTDEAIYDLRSRVRQAINTRAKQVRKSRHFVPVLSAVFVMLVFLFLQYNRVLLANIEAYVSPGNLDVQSIIVDPSQNATIGPDPLLIVPKINVQVPIIWDAVASDQNSLNVAMTKGVAWFNIPGASSRPGQIGNAVFSGHSSNDWLDQGNYKFIFARLEQLREGDTIYINYEGKRYTYLITSTKVVKPNDVSALTFPVDKPIITLITCVPLGTANNRLLVFADQISPDPKAATAKPTGGGNTTGSMPSNSPTFLERLFGAR</sequence>